<sequence length="180" mass="19841">DRPVDIDYIIQYKNSSAPQRTFDPPFTTFSNVTTDQTLYLLSSADGIYVTFQVINVAEQPIADVVVNASRVIAGSIEIVGQGITGADGGVTFWLNPDFLHTLTFVASGYEQYTTSLTPTQSSYTITLGGEAVVEISDYQRGMVYSIEPTFQLFNHTAYNFNFTLASAYWDVVLNVKLVSC</sequence>
<comment type="caution">
    <text evidence="1">The sequence shown here is derived from an EMBL/GenBank/DDBJ whole genome shotgun (WGS) entry which is preliminary data.</text>
</comment>
<proteinExistence type="predicted"/>
<organism evidence="1">
    <name type="scientific">marine sediment metagenome</name>
    <dbReference type="NCBI Taxonomy" id="412755"/>
    <lineage>
        <taxon>unclassified sequences</taxon>
        <taxon>metagenomes</taxon>
        <taxon>ecological metagenomes</taxon>
    </lineage>
</organism>
<protein>
    <submittedName>
        <fullName evidence="1">Uncharacterized protein</fullName>
    </submittedName>
</protein>
<gene>
    <name evidence="1" type="ORF">S01H4_19116</name>
</gene>
<feature type="non-terminal residue" evidence="1">
    <location>
        <position position="1"/>
    </location>
</feature>
<reference evidence="1" key="1">
    <citation type="journal article" date="2014" name="Front. Microbiol.">
        <title>High frequency of phylogenetically diverse reductive dehalogenase-homologous genes in deep subseafloor sedimentary metagenomes.</title>
        <authorList>
            <person name="Kawai M."/>
            <person name="Futagami T."/>
            <person name="Toyoda A."/>
            <person name="Takaki Y."/>
            <person name="Nishi S."/>
            <person name="Hori S."/>
            <person name="Arai W."/>
            <person name="Tsubouchi T."/>
            <person name="Morono Y."/>
            <person name="Uchiyama I."/>
            <person name="Ito T."/>
            <person name="Fujiyama A."/>
            <person name="Inagaki F."/>
            <person name="Takami H."/>
        </authorList>
    </citation>
    <scope>NUCLEOTIDE SEQUENCE</scope>
    <source>
        <strain evidence="1">Expedition CK06-06</strain>
    </source>
</reference>
<name>X0YFK1_9ZZZZ</name>
<dbReference type="AlphaFoldDB" id="X0YFK1"/>
<evidence type="ECO:0000313" key="1">
    <source>
        <dbReference type="EMBL" id="GAG54645.1"/>
    </source>
</evidence>
<dbReference type="SUPFAM" id="SSF49464">
    <property type="entry name" value="Carboxypeptidase regulatory domain-like"/>
    <property type="match status" value="1"/>
</dbReference>
<accession>X0YFK1</accession>
<dbReference type="InterPro" id="IPR008969">
    <property type="entry name" value="CarboxyPept-like_regulatory"/>
</dbReference>
<dbReference type="EMBL" id="BART01008506">
    <property type="protein sequence ID" value="GAG54645.1"/>
    <property type="molecule type" value="Genomic_DNA"/>
</dbReference>